<dbReference type="EMBL" id="LGRX02017385">
    <property type="protein sequence ID" value="KAK3260847.1"/>
    <property type="molecule type" value="Genomic_DNA"/>
</dbReference>
<keyword evidence="3" id="KW-1185">Reference proteome</keyword>
<evidence type="ECO:0000256" key="1">
    <source>
        <dbReference type="SAM" id="MobiDB-lite"/>
    </source>
</evidence>
<evidence type="ECO:0000313" key="2">
    <source>
        <dbReference type="EMBL" id="KAK3260847.1"/>
    </source>
</evidence>
<feature type="compositionally biased region" description="Acidic residues" evidence="1">
    <location>
        <begin position="353"/>
        <end position="370"/>
    </location>
</feature>
<feature type="compositionally biased region" description="Polar residues" evidence="1">
    <location>
        <begin position="342"/>
        <end position="351"/>
    </location>
</feature>
<dbReference type="AlphaFoldDB" id="A0AAE0FJJ5"/>
<accession>A0AAE0FJJ5</accession>
<reference evidence="2 3" key="1">
    <citation type="journal article" date="2015" name="Genome Biol. Evol.">
        <title>Comparative Genomics of a Bacterivorous Green Alga Reveals Evolutionary Causalities and Consequences of Phago-Mixotrophic Mode of Nutrition.</title>
        <authorList>
            <person name="Burns J.A."/>
            <person name="Paasch A."/>
            <person name="Narechania A."/>
            <person name="Kim E."/>
        </authorList>
    </citation>
    <scope>NUCLEOTIDE SEQUENCE [LARGE SCALE GENOMIC DNA]</scope>
    <source>
        <strain evidence="2 3">PLY_AMNH</strain>
    </source>
</reference>
<sequence>MPEYAIAKAKAGKGKKGKSSSDDFRRFESLIGSRSTKQLGSAVLQLLLPLTLILHFVEGDSVPPSYILPLYSGLYYSFCNLPESVTDVLEDETLEAAQHVCRQRWLGTSRKVGLRHALHCAVFMLDPYVRSAIRVALGAAYLAHIDGTFTIDQVHAAFQNWNNGKVDSRYARLLSEFEKYQAEEGDYKKKLEGVHVVVKLRIAKVVSRLPDDEKSNQALVILRVLQALSEFGKASTFWKSLPKSTPDRVLFLSMVTDMHAAVNHACGVERVNKNHQLVHTKERASMGEERVMRAVYCYSNLMLDRKPKIPFEQFLESTLPEEEQEELFDSLQFEVAQQNLPASGQAQLRSASDSEEESEDDGGSEDQAAEMDVDDFVVPKGFTLVPKPVGLLQGVEDLRELYAMMLWDHVESRTCIWEVGKVQKFAGRRRRHNYDILWSEGLRGSHLALDKYVNVDDEQHELGDWVYLRKND</sequence>
<comment type="caution">
    <text evidence="2">The sequence shown here is derived from an EMBL/GenBank/DDBJ whole genome shotgun (WGS) entry which is preliminary data.</text>
</comment>
<dbReference type="Proteomes" id="UP001190700">
    <property type="component" value="Unassembled WGS sequence"/>
</dbReference>
<name>A0AAE0FJJ5_9CHLO</name>
<feature type="region of interest" description="Disordered" evidence="1">
    <location>
        <begin position="342"/>
        <end position="370"/>
    </location>
</feature>
<proteinExistence type="predicted"/>
<gene>
    <name evidence="2" type="ORF">CYMTET_30223</name>
</gene>
<protein>
    <submittedName>
        <fullName evidence="2">Uncharacterized protein</fullName>
    </submittedName>
</protein>
<organism evidence="2 3">
    <name type="scientific">Cymbomonas tetramitiformis</name>
    <dbReference type="NCBI Taxonomy" id="36881"/>
    <lineage>
        <taxon>Eukaryota</taxon>
        <taxon>Viridiplantae</taxon>
        <taxon>Chlorophyta</taxon>
        <taxon>Pyramimonadophyceae</taxon>
        <taxon>Pyramimonadales</taxon>
        <taxon>Pyramimonadaceae</taxon>
        <taxon>Cymbomonas</taxon>
    </lineage>
</organism>
<evidence type="ECO:0000313" key="3">
    <source>
        <dbReference type="Proteomes" id="UP001190700"/>
    </source>
</evidence>